<sequence>MNKIIISTDQAPSAIGTYNQAVKVGTAVYLSGQIPLVAETMEMISDDFAEQTQQVFKNLAAVCEAAGGELQDMVKVNIFLTDLSNFATVNEIMSQHFKMPYPARAAIGVKELPKGAQVEIDGIMELPSTN</sequence>
<dbReference type="STRING" id="151081.TW72_03330"/>
<evidence type="ECO:0000313" key="3">
    <source>
        <dbReference type="EMBL" id="TMP89000.1"/>
    </source>
</evidence>
<dbReference type="FunFam" id="3.30.1330.40:FF:000001">
    <property type="entry name" value="L-PSP family endoribonuclease"/>
    <property type="match status" value="1"/>
</dbReference>
<evidence type="ECO:0000313" key="2">
    <source>
        <dbReference type="EMBL" id="KJZ01980.1"/>
    </source>
</evidence>
<dbReference type="PANTHER" id="PTHR11803">
    <property type="entry name" value="2-IMINOBUTANOATE/2-IMINOPROPANOATE DEAMINASE RIDA"/>
    <property type="match status" value="1"/>
</dbReference>
<accession>A0A0F4Q3Q7</accession>
<comment type="similarity">
    <text evidence="1">Belongs to the RutC family.</text>
</comment>
<name>A0A0F4Q3Q7_9GAMM</name>
<dbReference type="Gene3D" id="3.30.1330.40">
    <property type="entry name" value="RutC-like"/>
    <property type="match status" value="1"/>
</dbReference>
<dbReference type="PANTHER" id="PTHR11803:SF39">
    <property type="entry name" value="2-IMINOBUTANOATE_2-IMINOPROPANOATE DEAMINASE"/>
    <property type="match status" value="1"/>
</dbReference>
<reference evidence="3 5" key="2">
    <citation type="submission" date="2017-12" db="EMBL/GenBank/DDBJ databases">
        <authorList>
            <person name="Paulsen S."/>
            <person name="Gram L.K."/>
        </authorList>
    </citation>
    <scope>NUCLEOTIDE SEQUENCE [LARGE SCALE GENOMIC DNA]</scope>
    <source>
        <strain evidence="3 5">S2897</strain>
    </source>
</reference>
<organism evidence="2 4">
    <name type="scientific">Pseudoalteromonas ruthenica</name>
    <dbReference type="NCBI Taxonomy" id="151081"/>
    <lineage>
        <taxon>Bacteria</taxon>
        <taxon>Pseudomonadati</taxon>
        <taxon>Pseudomonadota</taxon>
        <taxon>Gammaproteobacteria</taxon>
        <taxon>Alteromonadales</taxon>
        <taxon>Pseudoalteromonadaceae</taxon>
        <taxon>Pseudoalteromonas</taxon>
    </lineage>
</organism>
<evidence type="ECO:0000313" key="4">
    <source>
        <dbReference type="Proteomes" id="UP000033664"/>
    </source>
</evidence>
<dbReference type="InterPro" id="IPR019897">
    <property type="entry name" value="RidA_CS"/>
</dbReference>
<protein>
    <submittedName>
        <fullName evidence="2">Endoribonuclease</fullName>
    </submittedName>
    <submittedName>
        <fullName evidence="3">RidA family protein</fullName>
    </submittedName>
</protein>
<dbReference type="GeneID" id="58227518"/>
<dbReference type="GO" id="GO:0005829">
    <property type="term" value="C:cytosol"/>
    <property type="evidence" value="ECO:0007669"/>
    <property type="project" value="TreeGrafter"/>
</dbReference>
<dbReference type="OrthoDB" id="9803101at2"/>
<gene>
    <name evidence="3" type="ORF">CWC05_01200</name>
    <name evidence="2" type="ORF">TW72_03330</name>
</gene>
<dbReference type="SUPFAM" id="SSF55298">
    <property type="entry name" value="YjgF-like"/>
    <property type="match status" value="1"/>
</dbReference>
<dbReference type="Proteomes" id="UP000033664">
    <property type="component" value="Unassembled WGS sequence"/>
</dbReference>
<comment type="caution">
    <text evidence="2">The sequence shown here is derived from an EMBL/GenBank/DDBJ whole genome shotgun (WGS) entry which is preliminary data.</text>
</comment>
<dbReference type="PATRIC" id="fig|151081.8.peg.1843"/>
<reference evidence="5" key="3">
    <citation type="submission" date="2019-06" db="EMBL/GenBank/DDBJ databases">
        <title>Co-occurence of chitin degradation, pigmentation and bioactivity in marine Pseudoalteromonas.</title>
        <authorList>
            <person name="Sonnenschein E.C."/>
            <person name="Bech P.K."/>
        </authorList>
    </citation>
    <scope>NUCLEOTIDE SEQUENCE [LARGE SCALE GENOMIC DNA]</scope>
    <source>
        <strain evidence="5">S2897</strain>
    </source>
</reference>
<dbReference type="Proteomes" id="UP000305874">
    <property type="component" value="Unassembled WGS sequence"/>
</dbReference>
<dbReference type="AlphaFoldDB" id="A0A0F4Q3Q7"/>
<dbReference type="GO" id="GO:0019239">
    <property type="term" value="F:deaminase activity"/>
    <property type="evidence" value="ECO:0007669"/>
    <property type="project" value="TreeGrafter"/>
</dbReference>
<dbReference type="NCBIfam" id="TIGR00004">
    <property type="entry name" value="Rid family detoxifying hydrolase"/>
    <property type="match status" value="1"/>
</dbReference>
<dbReference type="InterPro" id="IPR006175">
    <property type="entry name" value="YjgF/YER057c/UK114"/>
</dbReference>
<dbReference type="InterPro" id="IPR006056">
    <property type="entry name" value="RidA"/>
</dbReference>
<dbReference type="eggNOG" id="COG0251">
    <property type="taxonomic scope" value="Bacteria"/>
</dbReference>
<dbReference type="EMBL" id="JXXZ01000002">
    <property type="protein sequence ID" value="KJZ01980.1"/>
    <property type="molecule type" value="Genomic_DNA"/>
</dbReference>
<dbReference type="EMBL" id="PNCG01000001">
    <property type="protein sequence ID" value="TMP89000.1"/>
    <property type="molecule type" value="Genomic_DNA"/>
</dbReference>
<reference evidence="2 4" key="1">
    <citation type="journal article" date="2015" name="BMC Genomics">
        <title>Genome mining reveals unlocked bioactive potential of marine Gram-negative bacteria.</title>
        <authorList>
            <person name="Machado H."/>
            <person name="Sonnenschein E.C."/>
            <person name="Melchiorsen J."/>
            <person name="Gram L."/>
        </authorList>
    </citation>
    <scope>NUCLEOTIDE SEQUENCE [LARGE SCALE GENOMIC DNA]</scope>
    <source>
        <strain evidence="2 4">S3137</strain>
    </source>
</reference>
<dbReference type="Pfam" id="PF01042">
    <property type="entry name" value="Ribonuc_L-PSP"/>
    <property type="match status" value="1"/>
</dbReference>
<dbReference type="PROSITE" id="PS01094">
    <property type="entry name" value="UPF0076"/>
    <property type="match status" value="1"/>
</dbReference>
<evidence type="ECO:0000313" key="5">
    <source>
        <dbReference type="Proteomes" id="UP000305874"/>
    </source>
</evidence>
<reference evidence="3" key="4">
    <citation type="submission" date="2019-09" db="EMBL/GenBank/DDBJ databases">
        <title>Co-occurence of chitin degradation, pigmentation and bioactivity in marine Pseudoalteromonas.</title>
        <authorList>
            <person name="Sonnenschein E.C."/>
            <person name="Bech P.K."/>
        </authorList>
    </citation>
    <scope>NUCLEOTIDE SEQUENCE</scope>
    <source>
        <strain evidence="3">S2897</strain>
    </source>
</reference>
<dbReference type="CDD" id="cd00448">
    <property type="entry name" value="YjgF_YER057c_UK114_family"/>
    <property type="match status" value="1"/>
</dbReference>
<proteinExistence type="inferred from homology"/>
<evidence type="ECO:0000256" key="1">
    <source>
        <dbReference type="ARBA" id="ARBA00010552"/>
    </source>
</evidence>
<dbReference type="InterPro" id="IPR035959">
    <property type="entry name" value="RutC-like_sf"/>
</dbReference>
<keyword evidence="4" id="KW-1185">Reference proteome</keyword>
<dbReference type="RefSeq" id="WP_022943474.1">
    <property type="nucleotide sequence ID" value="NZ_CP023396.1"/>
</dbReference>